<evidence type="ECO:0000313" key="4">
    <source>
        <dbReference type="Proteomes" id="UP000435648"/>
    </source>
</evidence>
<dbReference type="Proteomes" id="UP000435648">
    <property type="component" value="Chromosome"/>
</dbReference>
<reference evidence="3 4" key="1">
    <citation type="submission" date="2019-12" db="EMBL/GenBank/DDBJ databases">
        <title>The genome of Stappia indica PHM037.</title>
        <authorList>
            <person name="Kacar D."/>
            <person name="Galan B."/>
            <person name="Canedo L."/>
            <person name="Rodriguez P."/>
            <person name="de la Calle F."/>
            <person name="Garcia J.L."/>
        </authorList>
    </citation>
    <scope>NUCLEOTIDE SEQUENCE [LARGE SCALE GENOMIC DNA]</scope>
    <source>
        <strain evidence="3 4">PHM037</strain>
    </source>
</reference>
<dbReference type="GO" id="GO:0016740">
    <property type="term" value="F:transferase activity"/>
    <property type="evidence" value="ECO:0007669"/>
    <property type="project" value="UniProtKB-KW"/>
</dbReference>
<evidence type="ECO:0000256" key="1">
    <source>
        <dbReference type="SAM" id="MobiDB-lite"/>
    </source>
</evidence>
<dbReference type="Gene3D" id="3.90.1200.10">
    <property type="match status" value="1"/>
</dbReference>
<name>A0A857C9C2_9HYPH</name>
<dbReference type="OrthoDB" id="3806873at2"/>
<gene>
    <name evidence="3" type="ORF">GH266_14380</name>
</gene>
<dbReference type="EMBL" id="CP046908">
    <property type="protein sequence ID" value="QGZ35573.1"/>
    <property type="molecule type" value="Genomic_DNA"/>
</dbReference>
<dbReference type="CDD" id="cd05154">
    <property type="entry name" value="ACAD10_11_N-like"/>
    <property type="match status" value="1"/>
</dbReference>
<protein>
    <submittedName>
        <fullName evidence="3">Phosphotransferase</fullName>
    </submittedName>
</protein>
<dbReference type="KEGG" id="siw:GH266_14380"/>
<dbReference type="Pfam" id="PF01636">
    <property type="entry name" value="APH"/>
    <property type="match status" value="1"/>
</dbReference>
<dbReference type="InterPro" id="IPR002575">
    <property type="entry name" value="Aminoglycoside_PTrfase"/>
</dbReference>
<feature type="compositionally biased region" description="Low complexity" evidence="1">
    <location>
        <begin position="1"/>
        <end position="11"/>
    </location>
</feature>
<evidence type="ECO:0000259" key="2">
    <source>
        <dbReference type="Pfam" id="PF01636"/>
    </source>
</evidence>
<sequence>MDLPLRPPGAAGRRRRRGAQDGALPAPGKGRARRLALGDGRLGDRRVSGPGFDAGRLAARLDAELGATTGEIVLERIGGGQSNPSFFLDRGPERYVLRKQPGGPILRGAHAIDREYRVLQALAPTGVPVPRPVLYCEDAEVIGTPFYLMERVEGRVFTDTSLEDLPAGERRAIWMAAAEAMAAMHAIVPEEVGLGDYGKPGTYFERQISRWDRQYRQSELAPIPPIEALFDWLSANRPADDGRVSLCHGDFRLGNLMFHPSQPKVVAILDWELSTLGHPLADLGFCCMPWHTAPEEYGGLLGLDLAAMQLPREDEFVARYMQAAPGAPPLLPFHKAFALYRFAVIFVGIAERARLGNASDPEAAKLAPLAERFALRALEIAEGRPHAL</sequence>
<feature type="domain" description="Aminoglycoside phosphotransferase" evidence="2">
    <location>
        <begin position="74"/>
        <end position="301"/>
    </location>
</feature>
<organism evidence="3 4">
    <name type="scientific">Stappia indica</name>
    <dbReference type="NCBI Taxonomy" id="538381"/>
    <lineage>
        <taxon>Bacteria</taxon>
        <taxon>Pseudomonadati</taxon>
        <taxon>Pseudomonadota</taxon>
        <taxon>Alphaproteobacteria</taxon>
        <taxon>Hyphomicrobiales</taxon>
        <taxon>Stappiaceae</taxon>
        <taxon>Stappia</taxon>
    </lineage>
</organism>
<proteinExistence type="predicted"/>
<dbReference type="SUPFAM" id="SSF56112">
    <property type="entry name" value="Protein kinase-like (PK-like)"/>
    <property type="match status" value="1"/>
</dbReference>
<accession>A0A857C9C2</accession>
<evidence type="ECO:0000313" key="3">
    <source>
        <dbReference type="EMBL" id="QGZ35573.1"/>
    </source>
</evidence>
<dbReference type="InterPro" id="IPR052898">
    <property type="entry name" value="ACAD10-like"/>
</dbReference>
<dbReference type="InterPro" id="IPR011009">
    <property type="entry name" value="Kinase-like_dom_sf"/>
</dbReference>
<dbReference type="InterPro" id="IPR041726">
    <property type="entry name" value="ACAD10_11_N"/>
</dbReference>
<dbReference type="PANTHER" id="PTHR47829:SF1">
    <property type="entry name" value="HAD FAMILY PHOSPHATASE"/>
    <property type="match status" value="1"/>
</dbReference>
<dbReference type="Gene3D" id="3.30.200.20">
    <property type="entry name" value="Phosphorylase Kinase, domain 1"/>
    <property type="match status" value="1"/>
</dbReference>
<feature type="region of interest" description="Disordered" evidence="1">
    <location>
        <begin position="1"/>
        <end position="32"/>
    </location>
</feature>
<dbReference type="PANTHER" id="PTHR47829">
    <property type="entry name" value="HYDROLASE, PUTATIVE (AFU_ORTHOLOGUE AFUA_1G12880)-RELATED"/>
    <property type="match status" value="1"/>
</dbReference>
<dbReference type="AlphaFoldDB" id="A0A857C9C2"/>
<keyword evidence="3" id="KW-0808">Transferase</keyword>